<dbReference type="OrthoDB" id="10264870at2759"/>
<reference evidence="3" key="1">
    <citation type="journal article" date="2023" name="Proc. Natl. Acad. Sci. U.S.A.">
        <title>Genomic and structural basis for evolution of tropane alkaloid biosynthesis.</title>
        <authorList>
            <person name="Wanga Y.-J."/>
            <person name="Taina T."/>
            <person name="Yua J.-Y."/>
            <person name="Lia J."/>
            <person name="Xua B."/>
            <person name="Chenc J."/>
            <person name="D'Auriad J.C."/>
            <person name="Huanga J.-P."/>
            <person name="Huanga S.-X."/>
        </authorList>
    </citation>
    <scope>NUCLEOTIDE SEQUENCE [LARGE SCALE GENOMIC DNA]</scope>
    <source>
        <strain evidence="3">cv. KIB-2019</strain>
    </source>
</reference>
<dbReference type="Pfam" id="PF12767">
    <property type="entry name" value="SAGA-Tad1"/>
    <property type="match status" value="1"/>
</dbReference>
<dbReference type="GO" id="GO:0000124">
    <property type="term" value="C:SAGA complex"/>
    <property type="evidence" value="ECO:0007669"/>
    <property type="project" value="TreeGrafter"/>
</dbReference>
<dbReference type="CDD" id="cd22933">
    <property type="entry name" value="HFD_HFI1"/>
    <property type="match status" value="1"/>
</dbReference>
<feature type="region of interest" description="Disordered" evidence="1">
    <location>
        <begin position="270"/>
        <end position="327"/>
    </location>
</feature>
<dbReference type="GO" id="GO:0006357">
    <property type="term" value="P:regulation of transcription by RNA polymerase II"/>
    <property type="evidence" value="ECO:0007669"/>
    <property type="project" value="TreeGrafter"/>
</dbReference>
<comment type="caution">
    <text evidence="2">The sequence shown here is derived from an EMBL/GenBank/DDBJ whole genome shotgun (WGS) entry which is preliminary data.</text>
</comment>
<feature type="compositionally biased region" description="Basic and acidic residues" evidence="1">
    <location>
        <begin position="280"/>
        <end position="290"/>
    </location>
</feature>
<organism evidence="2 3">
    <name type="scientific">Anisodus acutangulus</name>
    <dbReference type="NCBI Taxonomy" id="402998"/>
    <lineage>
        <taxon>Eukaryota</taxon>
        <taxon>Viridiplantae</taxon>
        <taxon>Streptophyta</taxon>
        <taxon>Embryophyta</taxon>
        <taxon>Tracheophyta</taxon>
        <taxon>Spermatophyta</taxon>
        <taxon>Magnoliopsida</taxon>
        <taxon>eudicotyledons</taxon>
        <taxon>Gunneridae</taxon>
        <taxon>Pentapetalae</taxon>
        <taxon>asterids</taxon>
        <taxon>lamiids</taxon>
        <taxon>Solanales</taxon>
        <taxon>Solanaceae</taxon>
        <taxon>Solanoideae</taxon>
        <taxon>Hyoscyameae</taxon>
        <taxon>Anisodus</taxon>
    </lineage>
</organism>
<keyword evidence="3" id="KW-1185">Reference proteome</keyword>
<dbReference type="GO" id="GO:0003713">
    <property type="term" value="F:transcription coactivator activity"/>
    <property type="evidence" value="ECO:0007669"/>
    <property type="project" value="TreeGrafter"/>
</dbReference>
<dbReference type="EMBL" id="JAJAGQ010000001">
    <property type="protein sequence ID" value="KAJ8572421.1"/>
    <property type="molecule type" value="Genomic_DNA"/>
</dbReference>
<protein>
    <submittedName>
        <fullName evidence="2">Uncharacterized protein</fullName>
    </submittedName>
</protein>
<evidence type="ECO:0000313" key="2">
    <source>
        <dbReference type="EMBL" id="KAJ8572421.1"/>
    </source>
</evidence>
<sequence length="509" mass="57021">MQLISIHNSSEVDPWQMELPHRLQFPISDYLRIGVEGMVNDTKNNTSVEDSIRAGGSVLLSLLDLLIFPLCWGIAESLVQLSLPQAFLKMEDMSFGFHQLLALSGNFRKAFGNGLVTNKRQIAKAYPIKKKKEIKRQALSEHLERRLRPTLELQLKMVSNHHYTRVDTLELRDLIYRKIGQQRAEKYFNELSRFFSSKLSKVDFDKSCIRTVGRENIHLHNRLLLSIVKNASLAKVPPPKPKKVEESLSIKVGNGYQRSCLQSLYGDAFPSSPRKIRSPVSRDRRLRDRPSPLGPLGKSPVTCEEAAPRIQEQQSATELHSLGSRPPVEVASVEDGEEVEQFVGSPGIQSRSLVTAPLGISVNVGGARKTLHSGSVYNFNLETCQSCGELPDSRSLRSRLERKLESEGLVISLDCANLLNNSLDAFLKRLIEPCIQLAGSRHTNERVRHRNGQILPGWYGQSPGNYTKRQTKSSCASMLDFRVAMETNPRILGGDWSTLLEKVCASASE</sequence>
<dbReference type="PANTHER" id="PTHR21277:SF44">
    <property type="entry name" value="TRANSCRIPTIONAL REGULATOR OF RNA POLII, SAGA, SUBUNIT"/>
    <property type="match status" value="1"/>
</dbReference>
<dbReference type="PANTHER" id="PTHR21277">
    <property type="entry name" value="TRANSCRIPTIONAL ADAPTER 1"/>
    <property type="match status" value="1"/>
</dbReference>
<name>A0A9Q1RTK5_9SOLA</name>
<evidence type="ECO:0000256" key="1">
    <source>
        <dbReference type="SAM" id="MobiDB-lite"/>
    </source>
</evidence>
<dbReference type="AlphaFoldDB" id="A0A9Q1RTK5"/>
<dbReference type="InterPro" id="IPR024738">
    <property type="entry name" value="Hfi1/Tada1"/>
</dbReference>
<dbReference type="Proteomes" id="UP001152561">
    <property type="component" value="Unassembled WGS sequence"/>
</dbReference>
<gene>
    <name evidence="2" type="ORF">K7X08_008932</name>
</gene>
<proteinExistence type="predicted"/>
<evidence type="ECO:0000313" key="3">
    <source>
        <dbReference type="Proteomes" id="UP001152561"/>
    </source>
</evidence>
<accession>A0A9Q1RTK5</accession>